<proteinExistence type="predicted"/>
<dbReference type="EMBL" id="CACVKT020007736">
    <property type="protein sequence ID" value="CAC5410187.1"/>
    <property type="molecule type" value="Genomic_DNA"/>
</dbReference>
<dbReference type="Proteomes" id="UP000507470">
    <property type="component" value="Unassembled WGS sequence"/>
</dbReference>
<evidence type="ECO:0000256" key="1">
    <source>
        <dbReference type="PROSITE-ProRule" id="PRU00024"/>
    </source>
</evidence>
<organism evidence="4 5">
    <name type="scientific">Mytilus coruscus</name>
    <name type="common">Sea mussel</name>
    <dbReference type="NCBI Taxonomy" id="42192"/>
    <lineage>
        <taxon>Eukaryota</taxon>
        <taxon>Metazoa</taxon>
        <taxon>Spiralia</taxon>
        <taxon>Lophotrochozoa</taxon>
        <taxon>Mollusca</taxon>
        <taxon>Bivalvia</taxon>
        <taxon>Autobranchia</taxon>
        <taxon>Pteriomorphia</taxon>
        <taxon>Mytilida</taxon>
        <taxon>Mytiloidea</taxon>
        <taxon>Mytilidae</taxon>
        <taxon>Mytilinae</taxon>
        <taxon>Mytilus</taxon>
    </lineage>
</organism>
<accession>A0A6J8DR18</accession>
<gene>
    <name evidence="4" type="ORF">MCOR_43390</name>
</gene>
<dbReference type="SMART" id="SM00336">
    <property type="entry name" value="BBOX"/>
    <property type="match status" value="1"/>
</dbReference>
<dbReference type="PANTHER" id="PTHR25462">
    <property type="entry name" value="BONUS, ISOFORM C-RELATED"/>
    <property type="match status" value="1"/>
</dbReference>
<keyword evidence="5" id="KW-1185">Reference proteome</keyword>
<keyword evidence="2" id="KW-0175">Coiled coil</keyword>
<evidence type="ECO:0000313" key="4">
    <source>
        <dbReference type="EMBL" id="CAC5410187.1"/>
    </source>
</evidence>
<dbReference type="InterPro" id="IPR011042">
    <property type="entry name" value="6-blade_b-propeller_TolB-like"/>
</dbReference>
<dbReference type="InterPro" id="IPR000315">
    <property type="entry name" value="Znf_B-box"/>
</dbReference>
<dbReference type="PROSITE" id="PS50119">
    <property type="entry name" value="ZF_BBOX"/>
    <property type="match status" value="1"/>
</dbReference>
<dbReference type="Gene3D" id="2.120.10.30">
    <property type="entry name" value="TolB, C-terminal domain"/>
    <property type="match status" value="1"/>
</dbReference>
<dbReference type="AlphaFoldDB" id="A0A6J8DR18"/>
<name>A0A6J8DR18_MYTCO</name>
<protein>
    <recommendedName>
        <fullName evidence="3">B box-type domain-containing protein</fullName>
    </recommendedName>
</protein>
<dbReference type="OrthoDB" id="6126246at2759"/>
<dbReference type="SUPFAM" id="SSF101898">
    <property type="entry name" value="NHL repeat"/>
    <property type="match status" value="1"/>
</dbReference>
<dbReference type="PANTHER" id="PTHR25462:SF296">
    <property type="entry name" value="MEIOTIC P26, ISOFORM F"/>
    <property type="match status" value="1"/>
</dbReference>
<evidence type="ECO:0000259" key="3">
    <source>
        <dbReference type="PROSITE" id="PS50119"/>
    </source>
</evidence>
<dbReference type="Gene3D" id="3.30.160.60">
    <property type="entry name" value="Classic Zinc Finger"/>
    <property type="match status" value="1"/>
</dbReference>
<evidence type="ECO:0000313" key="5">
    <source>
        <dbReference type="Proteomes" id="UP000507470"/>
    </source>
</evidence>
<keyword evidence="1" id="KW-0479">Metal-binding</keyword>
<feature type="domain" description="B box-type" evidence="3">
    <location>
        <begin position="5"/>
        <end position="55"/>
    </location>
</feature>
<dbReference type="GO" id="GO:0008270">
    <property type="term" value="F:zinc ion binding"/>
    <property type="evidence" value="ECO:0007669"/>
    <property type="project" value="UniProtKB-KW"/>
</dbReference>
<keyword evidence="1" id="KW-0863">Zinc-finger</keyword>
<dbReference type="InterPro" id="IPR047153">
    <property type="entry name" value="TRIM45/56/19-like"/>
</dbReference>
<dbReference type="Gene3D" id="1.20.58.60">
    <property type="match status" value="1"/>
</dbReference>
<reference evidence="4 5" key="1">
    <citation type="submission" date="2020-06" db="EMBL/GenBank/DDBJ databases">
        <authorList>
            <person name="Li R."/>
            <person name="Bekaert M."/>
        </authorList>
    </citation>
    <scope>NUCLEOTIDE SEQUENCE [LARGE SCALE GENOMIC DNA]</scope>
    <source>
        <strain evidence="5">wild</strain>
    </source>
</reference>
<evidence type="ECO:0000256" key="2">
    <source>
        <dbReference type="SAM" id="Coils"/>
    </source>
</evidence>
<keyword evidence="1" id="KW-0862">Zinc</keyword>
<feature type="coiled-coil region" evidence="2">
    <location>
        <begin position="141"/>
        <end position="168"/>
    </location>
</feature>
<sequence>MATNESSSFCGICQCKDINKSAEEYCPQCEVALCGDCRDNHKISKLSKSHQTISVDNYTKLPSFIKQIKHNCEEHDLVLEFFCKSHDSLCCKLCSISCHKECKEIVFIEDFITPSTGHQSVALDNIEKVLKDLETNICSAIKDRNRNLTKLREQNRLMTEQIKEKRRQINTRFDHLEGALRKKASALEKEYCQKIQEVIAKLNKEKKKVDEIQQDVKTVKKFASNLQIFMGTKAFQKSVSTKEINVKQLYNNGGLNNVRMEYTFNEKLEGFMKKLKTFGDIKVDICENHVSLSLKGDKSAQMFKSISGANSIENINARLVHQVEVGRRAITGCAVSGTGDMLFLQSYKNCLIKYAHNSKFHSELHINTAPSNIGYDLAVVDSNTVAVSNGGNYPLKIYLFDMNSAETRQVFDLDDFCYGLSYHNGSFICCTNQNGIKIFDKSENLTTLQILPNAPGSLKNTYITSNENFIFHSNCHDNSVVCYDYRGQVQWKYSNSLLRKPYGITLDYNSNIYVAGTDSNNIVVISKDGKQAKELIGASDGISNPGAIYFDQTKNVLLVTKYDGVAFLYDVT</sequence>